<dbReference type="InterPro" id="IPR011033">
    <property type="entry name" value="PRC_barrel-like_sf"/>
</dbReference>
<dbReference type="AlphaFoldDB" id="A0A8K0HEV7"/>
<dbReference type="OrthoDB" id="532420at2759"/>
<feature type="domain" description="Ribosome maturation factor RimM PRC barrel" evidence="4">
    <location>
        <begin position="186"/>
        <end position="271"/>
    </location>
</feature>
<dbReference type="InterPro" id="IPR056792">
    <property type="entry name" value="PRC_RimM"/>
</dbReference>
<dbReference type="InterPro" id="IPR036976">
    <property type="entry name" value="RimM_N_sf"/>
</dbReference>
<dbReference type="Gene3D" id="2.40.30.60">
    <property type="entry name" value="RimM"/>
    <property type="match status" value="1"/>
</dbReference>
<reference evidence="5" key="1">
    <citation type="submission" date="2020-03" db="EMBL/GenBank/DDBJ databases">
        <title>A high-quality chromosome-level genome assembly of a woody plant with both climbing and erect habits, Rhamnella rubrinervis.</title>
        <authorList>
            <person name="Lu Z."/>
            <person name="Yang Y."/>
            <person name="Zhu X."/>
            <person name="Sun Y."/>
        </authorList>
    </citation>
    <scope>NUCLEOTIDE SEQUENCE</scope>
    <source>
        <strain evidence="5">BYM</strain>
        <tissue evidence="5">Leaf</tissue>
    </source>
</reference>
<dbReference type="Pfam" id="PF24986">
    <property type="entry name" value="PRC_RimM"/>
    <property type="match status" value="1"/>
</dbReference>
<dbReference type="PANTHER" id="PTHR11952">
    <property type="entry name" value="UDP- GLUCOSE PYROPHOSPHORYLASE"/>
    <property type="match status" value="1"/>
</dbReference>
<dbReference type="HAMAP" id="MF_00014">
    <property type="entry name" value="Ribosome_mat_RimM"/>
    <property type="match status" value="1"/>
</dbReference>
<keyword evidence="1" id="KW-0808">Transferase</keyword>
<dbReference type="SUPFAM" id="SSF50447">
    <property type="entry name" value="Translation proteins"/>
    <property type="match status" value="1"/>
</dbReference>
<dbReference type="InterPro" id="IPR002618">
    <property type="entry name" value="UDPGP_fam"/>
</dbReference>
<dbReference type="GO" id="GO:0005840">
    <property type="term" value="C:ribosome"/>
    <property type="evidence" value="ECO:0007669"/>
    <property type="project" value="InterPro"/>
</dbReference>
<dbReference type="GO" id="GO:0006364">
    <property type="term" value="P:rRNA processing"/>
    <property type="evidence" value="ECO:0007669"/>
    <property type="project" value="InterPro"/>
</dbReference>
<dbReference type="GO" id="GO:0006048">
    <property type="term" value="P:UDP-N-acetylglucosamine biosynthetic process"/>
    <property type="evidence" value="ECO:0007669"/>
    <property type="project" value="TreeGrafter"/>
</dbReference>
<dbReference type="InterPro" id="IPR029044">
    <property type="entry name" value="Nucleotide-diphossugar_trans"/>
</dbReference>
<dbReference type="PANTHER" id="PTHR11952:SF10">
    <property type="entry name" value="16S RRNA PROCESSING PROTEIN RIMM FAMILY"/>
    <property type="match status" value="1"/>
</dbReference>
<evidence type="ECO:0000259" key="4">
    <source>
        <dbReference type="Pfam" id="PF24986"/>
    </source>
</evidence>
<evidence type="ECO:0000256" key="1">
    <source>
        <dbReference type="ARBA" id="ARBA00022679"/>
    </source>
</evidence>
<dbReference type="NCBIfam" id="TIGR02273">
    <property type="entry name" value="16S_RimM"/>
    <property type="match status" value="1"/>
</dbReference>
<proteinExistence type="inferred from homology"/>
<dbReference type="InterPro" id="IPR011961">
    <property type="entry name" value="RimM"/>
</dbReference>
<dbReference type="Gene3D" id="3.90.550.10">
    <property type="entry name" value="Spore Coat Polysaccharide Biosynthesis Protein SpsA, Chain A"/>
    <property type="match status" value="1"/>
</dbReference>
<evidence type="ECO:0008006" key="7">
    <source>
        <dbReference type="Google" id="ProtNLM"/>
    </source>
</evidence>
<gene>
    <name evidence="5" type="ORF">FNV43_RR06610</name>
</gene>
<dbReference type="InterPro" id="IPR009000">
    <property type="entry name" value="Transl_B-barrel_sf"/>
</dbReference>
<dbReference type="Proteomes" id="UP000796880">
    <property type="component" value="Unassembled WGS sequence"/>
</dbReference>
<dbReference type="Pfam" id="PF01782">
    <property type="entry name" value="RimM"/>
    <property type="match status" value="1"/>
</dbReference>
<dbReference type="GO" id="GO:0043022">
    <property type="term" value="F:ribosome binding"/>
    <property type="evidence" value="ECO:0007669"/>
    <property type="project" value="InterPro"/>
</dbReference>
<accession>A0A8K0HEV7</accession>
<dbReference type="SUPFAM" id="SSF50346">
    <property type="entry name" value="PRC-barrel domain"/>
    <property type="match status" value="1"/>
</dbReference>
<organism evidence="5 6">
    <name type="scientific">Rhamnella rubrinervis</name>
    <dbReference type="NCBI Taxonomy" id="2594499"/>
    <lineage>
        <taxon>Eukaryota</taxon>
        <taxon>Viridiplantae</taxon>
        <taxon>Streptophyta</taxon>
        <taxon>Embryophyta</taxon>
        <taxon>Tracheophyta</taxon>
        <taxon>Spermatophyta</taxon>
        <taxon>Magnoliopsida</taxon>
        <taxon>eudicotyledons</taxon>
        <taxon>Gunneridae</taxon>
        <taxon>Pentapetalae</taxon>
        <taxon>rosids</taxon>
        <taxon>fabids</taxon>
        <taxon>Rosales</taxon>
        <taxon>Rhamnaceae</taxon>
        <taxon>rhamnoid group</taxon>
        <taxon>Rhamneae</taxon>
        <taxon>Rhamnella</taxon>
    </lineage>
</organism>
<sequence>MHKASLLCYSNPPHPITVTLPTSRSLAAPSRNRPNRTVTASSPAQFPCYLLQNQRLPLPPLHSTATQEHVDVDVEDANEPVSVEVGYISNVHGLQGEVRVKPSTDFPELRFSKAGRRWLKQQVSGREMIQEVELVEGRGHPGQKSWILKFRGIDSVDQAKLLIGSTLLVREEERPELEEGEFYTRDLVGIRVLLKETGEVVGTVVSVFDSGASDLLQVKLDSLDFLDATGKQKSEGARVSDHLVWIPFVEAIVPNVDLNKREMHITPPKGLLELNLRFDDRSKKERRQLEWKERKKFQKRLIAAKKKLCDIEQKHVFHGLRFGEKAQRRLLADQIAGVNSKLLQQALQNIEISSERRNITDFISSLKTKQINNRLSISEDRFSSGASREKLGAHFHLHEKGLHLRSEGKVAIILVVNESDKSGWSGDLDLVDSQSSENSRYSFIQTLLVDDQRFIKMEDRVSVPLILVCSAHQIQSLTELFSNSDHFAFDSKKVQFLEEEKLPVVSNSLEEGKSHKILMKSPWEIQLSPVGSGGIFSLLSSHDILENLSEIGVEYIEICSTSQRFIGVNSLLLGFVESSKADIGIQIFSDTKESDENFNAVYSMNFMKKLTNQINELQFFAIPKQNSHVELIDKEWVDVIPSSPNSLELHCTIYSSLNACSYDKIPFPFAS</sequence>
<dbReference type="FunFam" id="2.30.30.240:FF:000002">
    <property type="entry name" value="Ribosome maturation factor rimM"/>
    <property type="match status" value="1"/>
</dbReference>
<name>A0A8K0HEV7_9ROSA</name>
<dbReference type="InterPro" id="IPR002676">
    <property type="entry name" value="RimM_N"/>
</dbReference>
<evidence type="ECO:0000259" key="3">
    <source>
        <dbReference type="Pfam" id="PF01782"/>
    </source>
</evidence>
<comment type="caution">
    <text evidence="5">The sequence shown here is derived from an EMBL/GenBank/DDBJ whole genome shotgun (WGS) entry which is preliminary data.</text>
</comment>
<dbReference type="GO" id="GO:0003977">
    <property type="term" value="F:UDP-N-acetylglucosamine diphosphorylase activity"/>
    <property type="evidence" value="ECO:0007669"/>
    <property type="project" value="TreeGrafter"/>
</dbReference>
<evidence type="ECO:0000313" key="5">
    <source>
        <dbReference type="EMBL" id="KAF3450525.1"/>
    </source>
</evidence>
<keyword evidence="6" id="KW-1185">Reference proteome</keyword>
<dbReference type="Pfam" id="PF01704">
    <property type="entry name" value="UDPGP"/>
    <property type="match status" value="1"/>
</dbReference>
<dbReference type="InterPro" id="IPR039741">
    <property type="entry name" value="UDP-sugar_pyrophosphorylase"/>
</dbReference>
<protein>
    <recommendedName>
        <fullName evidence="7">Ribosome maturation factor RimM</fullName>
    </recommendedName>
</protein>
<dbReference type="SUPFAM" id="SSF53448">
    <property type="entry name" value="Nucleotide-diphospho-sugar transferases"/>
    <property type="match status" value="1"/>
</dbReference>
<dbReference type="Gene3D" id="2.30.30.240">
    <property type="entry name" value="PRC-barrel domain"/>
    <property type="match status" value="1"/>
</dbReference>
<dbReference type="EMBL" id="VOIH02000003">
    <property type="protein sequence ID" value="KAF3450525.1"/>
    <property type="molecule type" value="Genomic_DNA"/>
</dbReference>
<evidence type="ECO:0000256" key="2">
    <source>
        <dbReference type="ARBA" id="ARBA00022695"/>
    </source>
</evidence>
<keyword evidence="2" id="KW-0548">Nucleotidyltransferase</keyword>
<evidence type="ECO:0000313" key="6">
    <source>
        <dbReference type="Proteomes" id="UP000796880"/>
    </source>
</evidence>
<feature type="domain" description="RimM N-terminal" evidence="3">
    <location>
        <begin position="85"/>
        <end position="172"/>
    </location>
</feature>